<dbReference type="OrthoDB" id="8609649at2"/>
<keyword evidence="5" id="KW-0175">Coiled coil</keyword>
<dbReference type="InterPro" id="IPR000719">
    <property type="entry name" value="Prot_kinase_dom"/>
</dbReference>
<sequence length="885" mass="100596">MAHDQTDMVEGNTNMEFPGYKMIRQLGEGGQARVYLAKQLSFNRNVAIKILDRASSAEEVYVESFLQEARMVAGLSHPHIIPVYDFGNIDGHLYLVMEYCVGGDLKALMKSGMVADEVFKIMAEIASALAFSHDRGVFHLDIKPENIMFRQDNSAVLMDFGIAQNRGGKSMRQELGKILGTPSYMSPEQLLSEETDGRADVYALGIVFYEMLTGQLPYQADDIVQLAKKHAFSPIPKLPAQFGKYQLIFEKLVAKDPADRYQTALEVAKIFQNITNGVDDPEVLSGATAVPYVASAKDAGISQDIAEVEDADFLHDLHPLLDKDWEQRLSALFQELSESKREYIYERILVPKGIVLDASKTNFVYMQVDGVDNIARQLTFNALKMLCAKLQRVKKDLESMQDVMAIADIMESSLSQIAAFDCQDNMELQMQKIQLRNAWVNDLIQYADSKHFDIPDNQRDLNNDVVKTYMLDVFLRHQVLGYRFRTYSVEKLKEHEDAFLRDTVAREARVRQCELVVTGKYLFMIGTVKDVSQNQFSIRRFLSEESVMNGEYIFFNAVAIPLEELDSKQVVEKCEWSISRIFTLERQLSASILDIVKDMKRAQQDILAPLLQKDVKADGTDLESSIENRLITYEKELTLNVLGKLASGVRMLAKTPDDMEYLFINARKLLTGMAADVRSFHMKPALSWSQAAEEMELKIIAYLHLMEKRYASLFVPGQPKDDDGLMDSKQCIQEFKDLIADSQIKLKASREKLKQAQERQSKQEQSSMYRVLSGFKDMLSKPVVPEQIEFEIETVKKECLVGIIKISKRHTQIVVHLEFEGLVEFDESKRHYALPAGEMGLSRLPILILLYEDASILNMDSVLNRLNYDVLRRFPSNATVARASD</sequence>
<accession>A0A7U6JHX3</accession>
<feature type="coiled-coil region" evidence="5">
    <location>
        <begin position="732"/>
        <end position="766"/>
    </location>
</feature>
<dbReference type="InterPro" id="IPR008271">
    <property type="entry name" value="Ser/Thr_kinase_AS"/>
</dbReference>
<evidence type="ECO:0000313" key="8">
    <source>
        <dbReference type="Proteomes" id="UP000031631"/>
    </source>
</evidence>
<dbReference type="PANTHER" id="PTHR43289:SF6">
    <property type="entry name" value="SERINE_THREONINE-PROTEIN KINASE NEKL-3"/>
    <property type="match status" value="1"/>
</dbReference>
<dbReference type="InterPro" id="IPR011009">
    <property type="entry name" value="Kinase-like_dom_sf"/>
</dbReference>
<dbReference type="Gene3D" id="1.10.510.10">
    <property type="entry name" value="Transferase(Phosphotransferase) domain 1"/>
    <property type="match status" value="1"/>
</dbReference>
<dbReference type="Proteomes" id="UP000031631">
    <property type="component" value="Chromosome"/>
</dbReference>
<evidence type="ECO:0000256" key="3">
    <source>
        <dbReference type="ARBA" id="ARBA00022777"/>
    </source>
</evidence>
<evidence type="ECO:0000256" key="1">
    <source>
        <dbReference type="ARBA" id="ARBA00022679"/>
    </source>
</evidence>
<proteinExistence type="predicted"/>
<keyword evidence="8" id="KW-1185">Reference proteome</keyword>
<dbReference type="GO" id="GO:0004674">
    <property type="term" value="F:protein serine/threonine kinase activity"/>
    <property type="evidence" value="ECO:0007669"/>
    <property type="project" value="TreeGrafter"/>
</dbReference>
<dbReference type="Gene3D" id="3.30.200.20">
    <property type="entry name" value="Phosphorylase Kinase, domain 1"/>
    <property type="match status" value="1"/>
</dbReference>
<dbReference type="PANTHER" id="PTHR43289">
    <property type="entry name" value="MITOGEN-ACTIVATED PROTEIN KINASE KINASE KINASE 20-RELATED"/>
    <property type="match status" value="1"/>
</dbReference>
<dbReference type="Pfam" id="PF00069">
    <property type="entry name" value="Pkinase"/>
    <property type="match status" value="1"/>
</dbReference>
<dbReference type="SUPFAM" id="SSF56112">
    <property type="entry name" value="Protein kinase-like (PK-like)"/>
    <property type="match status" value="1"/>
</dbReference>
<keyword evidence="2" id="KW-0547">Nucleotide-binding</keyword>
<reference evidence="7 8" key="1">
    <citation type="journal article" date="2014" name="PLoS ONE">
        <title>Physiological and genomic features of a novel sulfur-oxidizing gammaproteobacterium belonging to a previously uncultivated symbiotic lineage isolated from a hydrothermal vent.</title>
        <authorList>
            <person name="Nunoura T."/>
            <person name="Takaki Y."/>
            <person name="Kazama H."/>
            <person name="Kakuta J."/>
            <person name="Shimamura S."/>
            <person name="Makita H."/>
            <person name="Hirai M."/>
            <person name="Miyazaki M."/>
            <person name="Takai K."/>
        </authorList>
    </citation>
    <scope>NUCLEOTIDE SEQUENCE [LARGE SCALE GENOMIC DNA]</scope>
    <source>
        <strain evidence="7 8">Hiromi1</strain>
    </source>
</reference>
<name>A0A7U6JHX3_9GAMM</name>
<protein>
    <recommendedName>
        <fullName evidence="6">Protein kinase domain-containing protein</fullName>
    </recommendedName>
</protein>
<keyword evidence="4" id="KW-0067">ATP-binding</keyword>
<evidence type="ECO:0000313" key="7">
    <source>
        <dbReference type="EMBL" id="BAO43645.1"/>
    </source>
</evidence>
<dbReference type="EMBL" id="AP012273">
    <property type="protein sequence ID" value="BAO43645.1"/>
    <property type="molecule type" value="Genomic_DNA"/>
</dbReference>
<dbReference type="AlphaFoldDB" id="A0A7U6JHX3"/>
<dbReference type="SMART" id="SM00220">
    <property type="entry name" value="S_TKc"/>
    <property type="match status" value="1"/>
</dbReference>
<evidence type="ECO:0000256" key="2">
    <source>
        <dbReference type="ARBA" id="ARBA00022741"/>
    </source>
</evidence>
<evidence type="ECO:0000259" key="6">
    <source>
        <dbReference type="PROSITE" id="PS50011"/>
    </source>
</evidence>
<organism evidence="7 8">
    <name type="scientific">Thiolapillus brandeum</name>
    <dbReference type="NCBI Taxonomy" id="1076588"/>
    <lineage>
        <taxon>Bacteria</taxon>
        <taxon>Pseudomonadati</taxon>
        <taxon>Pseudomonadota</taxon>
        <taxon>Gammaproteobacteria</taxon>
        <taxon>Chromatiales</taxon>
        <taxon>Sedimenticolaceae</taxon>
        <taxon>Thiolapillus</taxon>
    </lineage>
</organism>
<gene>
    <name evidence="7" type="ORF">TBH_C0707</name>
</gene>
<dbReference type="RefSeq" id="WP_041065553.1">
    <property type="nucleotide sequence ID" value="NZ_AP012273.1"/>
</dbReference>
<dbReference type="PROSITE" id="PS50011">
    <property type="entry name" value="PROTEIN_KINASE_DOM"/>
    <property type="match status" value="1"/>
</dbReference>
<dbReference type="KEGG" id="tbn:TBH_C0707"/>
<feature type="domain" description="Protein kinase" evidence="6">
    <location>
        <begin position="20"/>
        <end position="272"/>
    </location>
</feature>
<keyword evidence="1" id="KW-0808">Transferase</keyword>
<dbReference type="PROSITE" id="PS00108">
    <property type="entry name" value="PROTEIN_KINASE_ST"/>
    <property type="match status" value="1"/>
</dbReference>
<keyword evidence="3" id="KW-0418">Kinase</keyword>
<dbReference type="GO" id="GO:0005524">
    <property type="term" value="F:ATP binding"/>
    <property type="evidence" value="ECO:0007669"/>
    <property type="project" value="UniProtKB-KW"/>
</dbReference>
<evidence type="ECO:0000256" key="5">
    <source>
        <dbReference type="SAM" id="Coils"/>
    </source>
</evidence>
<evidence type="ECO:0000256" key="4">
    <source>
        <dbReference type="ARBA" id="ARBA00022840"/>
    </source>
</evidence>
<dbReference type="CDD" id="cd14014">
    <property type="entry name" value="STKc_PknB_like"/>
    <property type="match status" value="1"/>
</dbReference>